<gene>
    <name evidence="5" type="ORF">BSTOLATCC_MIC32849</name>
</gene>
<dbReference type="SUPFAM" id="SSF46785">
    <property type="entry name" value="Winged helix' DNA-binding domain"/>
    <property type="match status" value="1"/>
</dbReference>
<sequence length="347" mass="39706">MEQTEALSKIYKAAYAPFFGIMLYTALDLNLPSLLQQPKTVSELAELTSALPNKLDRLLMALEVDGYFSFNPETNQWSNSPTTAVLTEESLKRLIKYLFWPFKYDILCSFPEWVKSEKSCPELRFGCHYYEGFKNNPELLKTFQGGMQSMTTVWNSGSKDIGVGDCERVLEIAGGNGSFMIHFASQYPKMIATVLERPEVVPICRRNIENHNLQDRISVIEGDMFENVPSGYDCIIIKHALIDWENDKVKTVLANIRSALNVGGKLKWFDVFGGRNTRNYFWSRVMDMHLGTILNGRVRTLEEVEKLLTESGFRMENIEIFTRDEFVNEEMEINPEASEYIAHAVAI</sequence>
<dbReference type="AlphaFoldDB" id="A0AAU9J419"/>
<proteinExistence type="predicted"/>
<dbReference type="InterPro" id="IPR001077">
    <property type="entry name" value="COMT_C"/>
</dbReference>
<comment type="caution">
    <text evidence="5">The sequence shown here is derived from an EMBL/GenBank/DDBJ whole genome shotgun (WGS) entry which is preliminary data.</text>
</comment>
<dbReference type="SUPFAM" id="SSF53335">
    <property type="entry name" value="S-adenosyl-L-methionine-dependent methyltransferases"/>
    <property type="match status" value="1"/>
</dbReference>
<dbReference type="EMBL" id="CAJZBQ010000033">
    <property type="protein sequence ID" value="CAG9322944.1"/>
    <property type="molecule type" value="Genomic_DNA"/>
</dbReference>
<evidence type="ECO:0000256" key="2">
    <source>
        <dbReference type="ARBA" id="ARBA00022679"/>
    </source>
</evidence>
<dbReference type="GO" id="GO:0008171">
    <property type="term" value="F:O-methyltransferase activity"/>
    <property type="evidence" value="ECO:0007669"/>
    <property type="project" value="InterPro"/>
</dbReference>
<keyword evidence="1" id="KW-0489">Methyltransferase</keyword>
<reference evidence="5" key="1">
    <citation type="submission" date="2021-09" db="EMBL/GenBank/DDBJ databases">
        <authorList>
            <consortium name="AG Swart"/>
            <person name="Singh M."/>
            <person name="Singh A."/>
            <person name="Seah K."/>
            <person name="Emmerich C."/>
        </authorList>
    </citation>
    <scope>NUCLEOTIDE SEQUENCE</scope>
    <source>
        <strain evidence="5">ATCC30299</strain>
    </source>
</reference>
<evidence type="ECO:0000259" key="4">
    <source>
        <dbReference type="Pfam" id="PF00891"/>
    </source>
</evidence>
<dbReference type="Proteomes" id="UP001162131">
    <property type="component" value="Unassembled WGS sequence"/>
</dbReference>
<dbReference type="PANTHER" id="PTHR43712:SF2">
    <property type="entry name" value="O-METHYLTRANSFERASE CICE"/>
    <property type="match status" value="1"/>
</dbReference>
<dbReference type="InterPro" id="IPR029063">
    <property type="entry name" value="SAM-dependent_MTases_sf"/>
</dbReference>
<dbReference type="Gene3D" id="3.40.50.150">
    <property type="entry name" value="Vaccinia Virus protein VP39"/>
    <property type="match status" value="1"/>
</dbReference>
<name>A0AAU9J419_9CILI</name>
<dbReference type="GO" id="GO:0032259">
    <property type="term" value="P:methylation"/>
    <property type="evidence" value="ECO:0007669"/>
    <property type="project" value="UniProtKB-KW"/>
</dbReference>
<organism evidence="5 6">
    <name type="scientific">Blepharisma stoltei</name>
    <dbReference type="NCBI Taxonomy" id="1481888"/>
    <lineage>
        <taxon>Eukaryota</taxon>
        <taxon>Sar</taxon>
        <taxon>Alveolata</taxon>
        <taxon>Ciliophora</taxon>
        <taxon>Postciliodesmatophora</taxon>
        <taxon>Heterotrichea</taxon>
        <taxon>Heterotrichida</taxon>
        <taxon>Blepharismidae</taxon>
        <taxon>Blepharisma</taxon>
    </lineage>
</organism>
<dbReference type="CDD" id="cd02440">
    <property type="entry name" value="AdoMet_MTases"/>
    <property type="match status" value="1"/>
</dbReference>
<evidence type="ECO:0000256" key="3">
    <source>
        <dbReference type="ARBA" id="ARBA00022691"/>
    </source>
</evidence>
<keyword evidence="6" id="KW-1185">Reference proteome</keyword>
<dbReference type="Pfam" id="PF00891">
    <property type="entry name" value="Methyltransf_2"/>
    <property type="match status" value="1"/>
</dbReference>
<dbReference type="PIRSF" id="PIRSF005739">
    <property type="entry name" value="O-mtase"/>
    <property type="match status" value="1"/>
</dbReference>
<dbReference type="InterPro" id="IPR016461">
    <property type="entry name" value="COMT-like"/>
</dbReference>
<accession>A0AAU9J419</accession>
<dbReference type="InterPro" id="IPR036388">
    <property type="entry name" value="WH-like_DNA-bd_sf"/>
</dbReference>
<keyword evidence="3" id="KW-0949">S-adenosyl-L-methionine</keyword>
<evidence type="ECO:0000313" key="6">
    <source>
        <dbReference type="Proteomes" id="UP001162131"/>
    </source>
</evidence>
<protein>
    <recommendedName>
        <fullName evidence="4">O-methyltransferase C-terminal domain-containing protein</fullName>
    </recommendedName>
</protein>
<keyword evidence="2" id="KW-0808">Transferase</keyword>
<dbReference type="InterPro" id="IPR036390">
    <property type="entry name" value="WH_DNA-bd_sf"/>
</dbReference>
<dbReference type="PANTHER" id="PTHR43712">
    <property type="entry name" value="PUTATIVE (AFU_ORTHOLOGUE AFUA_4G14580)-RELATED"/>
    <property type="match status" value="1"/>
</dbReference>
<feature type="domain" description="O-methyltransferase C-terminal" evidence="4">
    <location>
        <begin position="122"/>
        <end position="314"/>
    </location>
</feature>
<evidence type="ECO:0000313" key="5">
    <source>
        <dbReference type="EMBL" id="CAG9322944.1"/>
    </source>
</evidence>
<dbReference type="PROSITE" id="PS51683">
    <property type="entry name" value="SAM_OMT_II"/>
    <property type="match status" value="1"/>
</dbReference>
<evidence type="ECO:0000256" key="1">
    <source>
        <dbReference type="ARBA" id="ARBA00022603"/>
    </source>
</evidence>
<dbReference type="Gene3D" id="1.10.10.10">
    <property type="entry name" value="Winged helix-like DNA-binding domain superfamily/Winged helix DNA-binding domain"/>
    <property type="match status" value="1"/>
</dbReference>